<dbReference type="Proteomes" id="UP000266441">
    <property type="component" value="Unassembled WGS sequence"/>
</dbReference>
<comment type="caution">
    <text evidence="1">The sequence shown here is derived from an EMBL/GenBank/DDBJ whole genome shotgun (WGS) entry which is preliminary data.</text>
</comment>
<organism evidence="1 2">
    <name type="scientific">Mariniphaga sediminis</name>
    <dbReference type="NCBI Taxonomy" id="1628158"/>
    <lineage>
        <taxon>Bacteria</taxon>
        <taxon>Pseudomonadati</taxon>
        <taxon>Bacteroidota</taxon>
        <taxon>Bacteroidia</taxon>
        <taxon>Marinilabiliales</taxon>
        <taxon>Prolixibacteraceae</taxon>
        <taxon>Mariniphaga</taxon>
    </lineage>
</organism>
<gene>
    <name evidence="1" type="ORF">D1164_03465</name>
</gene>
<reference evidence="1 2" key="1">
    <citation type="journal article" date="2015" name="Int. J. Syst. Evol. Microbiol.">
        <title>Mariniphaga sediminis sp. nov., isolated from coastal sediment.</title>
        <authorList>
            <person name="Wang F.Q."/>
            <person name="Shen Q.Y."/>
            <person name="Chen G.J."/>
            <person name="Du Z.J."/>
        </authorList>
    </citation>
    <scope>NUCLEOTIDE SEQUENCE [LARGE SCALE GENOMIC DNA]</scope>
    <source>
        <strain evidence="1 2">SY21</strain>
    </source>
</reference>
<dbReference type="AlphaFoldDB" id="A0A399D4T5"/>
<keyword evidence="2" id="KW-1185">Reference proteome</keyword>
<evidence type="ECO:0000313" key="1">
    <source>
        <dbReference type="EMBL" id="RIH66669.1"/>
    </source>
</evidence>
<sequence length="272" mass="32683">MPKRKILITVKTYPSVSSKYEELVCTAGIDEDGNWIRIYPIPYRKLDYNKQYQKYHWIEMDLVKNTRDFRQESYRPVNIDAEDIITFYGRIGTENNWEERKKWVLKNIYYDLNLLISEAKNKEKYISLAIFKPTKFIDFIYEPCQREWNAKQKAVLLQGKLFEEKRNFEVVRKLPYKFSFVFSDINGKVSTLMNEDWELGALFWNCMERHDGNEKAACDDVRKKYWDDFAKTKDLYFYLGTTKLHHLVAPNPFIIIGTFHPKIENQLKLNFD</sequence>
<name>A0A399D4T5_9BACT</name>
<protein>
    <submittedName>
        <fullName evidence="1">Uncharacterized protein</fullName>
    </submittedName>
</protein>
<dbReference type="RefSeq" id="WP_119348543.1">
    <property type="nucleotide sequence ID" value="NZ_QWET01000002.1"/>
</dbReference>
<evidence type="ECO:0000313" key="2">
    <source>
        <dbReference type="Proteomes" id="UP000266441"/>
    </source>
</evidence>
<accession>A0A399D4T5</accession>
<proteinExistence type="predicted"/>
<dbReference type="OrthoDB" id="7595944at2"/>
<dbReference type="EMBL" id="QWET01000002">
    <property type="protein sequence ID" value="RIH66669.1"/>
    <property type="molecule type" value="Genomic_DNA"/>
</dbReference>